<dbReference type="SUPFAM" id="SSF50129">
    <property type="entry name" value="GroES-like"/>
    <property type="match status" value="1"/>
</dbReference>
<keyword evidence="3" id="KW-1185">Reference proteome</keyword>
<dbReference type="Pfam" id="PF13602">
    <property type="entry name" value="ADH_zinc_N_2"/>
    <property type="match status" value="1"/>
</dbReference>
<dbReference type="RefSeq" id="WP_344739511.1">
    <property type="nucleotide sequence ID" value="NZ_BAAAYU010000005.1"/>
</dbReference>
<accession>A0ABP7AY14</accession>
<evidence type="ECO:0000259" key="1">
    <source>
        <dbReference type="SMART" id="SM00829"/>
    </source>
</evidence>
<organism evidence="2 3">
    <name type="scientific">Microbacterium awajiense</name>
    <dbReference type="NCBI Taxonomy" id="415214"/>
    <lineage>
        <taxon>Bacteria</taxon>
        <taxon>Bacillati</taxon>
        <taxon>Actinomycetota</taxon>
        <taxon>Actinomycetes</taxon>
        <taxon>Micrococcales</taxon>
        <taxon>Microbacteriaceae</taxon>
        <taxon>Microbacterium</taxon>
    </lineage>
</organism>
<dbReference type="Proteomes" id="UP001501697">
    <property type="component" value="Unassembled WGS sequence"/>
</dbReference>
<dbReference type="Gene3D" id="3.40.50.720">
    <property type="entry name" value="NAD(P)-binding Rossmann-like Domain"/>
    <property type="match status" value="1"/>
</dbReference>
<dbReference type="InterPro" id="IPR036291">
    <property type="entry name" value="NAD(P)-bd_dom_sf"/>
</dbReference>
<dbReference type="Pfam" id="PF08240">
    <property type="entry name" value="ADH_N"/>
    <property type="match status" value="1"/>
</dbReference>
<evidence type="ECO:0000313" key="3">
    <source>
        <dbReference type="Proteomes" id="UP001501697"/>
    </source>
</evidence>
<evidence type="ECO:0000313" key="2">
    <source>
        <dbReference type="EMBL" id="GAA3642247.1"/>
    </source>
</evidence>
<proteinExistence type="predicted"/>
<dbReference type="InterPro" id="IPR052733">
    <property type="entry name" value="Chloroplast_QOR"/>
</dbReference>
<feature type="domain" description="Enoyl reductase (ER)" evidence="1">
    <location>
        <begin position="10"/>
        <end position="321"/>
    </location>
</feature>
<dbReference type="SUPFAM" id="SSF51735">
    <property type="entry name" value="NAD(P)-binding Rossmann-fold domains"/>
    <property type="match status" value="1"/>
</dbReference>
<protein>
    <submittedName>
        <fullName evidence="2">NAD(P)-dependent alcohol dehydrogenase</fullName>
    </submittedName>
</protein>
<dbReference type="Gene3D" id="3.90.180.10">
    <property type="entry name" value="Medium-chain alcohol dehydrogenases, catalytic domain"/>
    <property type="match status" value="1"/>
</dbReference>
<comment type="caution">
    <text evidence="2">The sequence shown here is derived from an EMBL/GenBank/DDBJ whole genome shotgun (WGS) entry which is preliminary data.</text>
</comment>
<dbReference type="InterPro" id="IPR013154">
    <property type="entry name" value="ADH-like_N"/>
</dbReference>
<gene>
    <name evidence="2" type="ORF">GCM10022200_27510</name>
</gene>
<dbReference type="PANTHER" id="PTHR44013:SF1">
    <property type="entry name" value="ZINC-TYPE ALCOHOL DEHYDROGENASE-LIKE PROTEIN C16A3.02C"/>
    <property type="match status" value="1"/>
</dbReference>
<name>A0ABP7AY14_9MICO</name>
<reference evidence="3" key="1">
    <citation type="journal article" date="2019" name="Int. J. Syst. Evol. Microbiol.">
        <title>The Global Catalogue of Microorganisms (GCM) 10K type strain sequencing project: providing services to taxonomists for standard genome sequencing and annotation.</title>
        <authorList>
            <consortium name="The Broad Institute Genomics Platform"/>
            <consortium name="The Broad Institute Genome Sequencing Center for Infectious Disease"/>
            <person name="Wu L."/>
            <person name="Ma J."/>
        </authorList>
    </citation>
    <scope>NUCLEOTIDE SEQUENCE [LARGE SCALE GENOMIC DNA]</scope>
    <source>
        <strain evidence="3">JCM 16544</strain>
    </source>
</reference>
<dbReference type="PANTHER" id="PTHR44013">
    <property type="entry name" value="ZINC-TYPE ALCOHOL DEHYDROGENASE-LIKE PROTEIN C16A3.02C"/>
    <property type="match status" value="1"/>
</dbReference>
<dbReference type="CDD" id="cd08267">
    <property type="entry name" value="MDR1"/>
    <property type="match status" value="1"/>
</dbReference>
<sequence length="323" mass="33470">MRAITRQRYGGPEALELTERPVPEPTEGRVRLAVRASSLNPFEWHHMRGLPLMMRPMSGWRAPRDERLGVDVAGVVDAVGPGVEGIAVGDEMFGGAAGALAEYAVARAEYLAPKPPSVTFEQAAAAPLAGLTALQGLRDHGRMTTGARVLVLGASGGVGHYAVQLAKALGAERVVGSCSARNASLVTDLGADRVLDYAAGDVEALDEQFDVILDIAGGTPIAFLRGRLAPGGSLVLIGGPAGGAVLGPASRMFGGLITSRFRPERVVNFTARWSGADIAVLGEFLADGRLRSSIHRVAPLAETAAALAEVEAGHVPGKLVVVP</sequence>
<dbReference type="InterPro" id="IPR020843">
    <property type="entry name" value="ER"/>
</dbReference>
<dbReference type="EMBL" id="BAAAYU010000005">
    <property type="protein sequence ID" value="GAA3642247.1"/>
    <property type="molecule type" value="Genomic_DNA"/>
</dbReference>
<dbReference type="InterPro" id="IPR011032">
    <property type="entry name" value="GroES-like_sf"/>
</dbReference>
<dbReference type="SMART" id="SM00829">
    <property type="entry name" value="PKS_ER"/>
    <property type="match status" value="1"/>
</dbReference>